<sequence length="188" mass="20723">MQSRLSGMSLYLKICFIVILFVAHVVALPVSGSELVHRADQAGPVEEPNVPQLGDRQSAWTIMIVFFFPSNATPKVKSILAYKEGVAAYIRNRIIDDTGITPFCQISALSQLSSFLPPGMSYEGDVSLRLTWHGPNHVFETRGKVTANGGISEVTAMNVEFSFPARARWIRERGVPEKVTLTVPVHQP</sequence>
<gene>
    <name evidence="2" type="ORF">C8J55DRAFT_494912</name>
</gene>
<dbReference type="Proteomes" id="UP001150238">
    <property type="component" value="Unassembled WGS sequence"/>
</dbReference>
<feature type="signal peptide" evidence="1">
    <location>
        <begin position="1"/>
        <end position="27"/>
    </location>
</feature>
<evidence type="ECO:0000313" key="2">
    <source>
        <dbReference type="EMBL" id="KAJ4495797.1"/>
    </source>
</evidence>
<evidence type="ECO:0000256" key="1">
    <source>
        <dbReference type="SAM" id="SignalP"/>
    </source>
</evidence>
<protein>
    <submittedName>
        <fullName evidence="2">Uncharacterized protein</fullName>
    </submittedName>
</protein>
<name>A0A9W9B2W1_9AGAR</name>
<feature type="chain" id="PRO_5040834256" evidence="1">
    <location>
        <begin position="28"/>
        <end position="188"/>
    </location>
</feature>
<accession>A0A9W9B2W1</accession>
<proteinExistence type="predicted"/>
<dbReference type="EMBL" id="JANVFS010000001">
    <property type="protein sequence ID" value="KAJ4495797.1"/>
    <property type="molecule type" value="Genomic_DNA"/>
</dbReference>
<comment type="caution">
    <text evidence="2">The sequence shown here is derived from an EMBL/GenBank/DDBJ whole genome shotgun (WGS) entry which is preliminary data.</text>
</comment>
<keyword evidence="1" id="KW-0732">Signal</keyword>
<evidence type="ECO:0000313" key="3">
    <source>
        <dbReference type="Proteomes" id="UP001150238"/>
    </source>
</evidence>
<reference evidence="2" key="2">
    <citation type="journal article" date="2023" name="Proc. Natl. Acad. Sci. U.S.A.">
        <title>A global phylogenomic analysis of the shiitake genus Lentinula.</title>
        <authorList>
            <person name="Sierra-Patev S."/>
            <person name="Min B."/>
            <person name="Naranjo-Ortiz M."/>
            <person name="Looney B."/>
            <person name="Konkel Z."/>
            <person name="Slot J.C."/>
            <person name="Sakamoto Y."/>
            <person name="Steenwyk J.L."/>
            <person name="Rokas A."/>
            <person name="Carro J."/>
            <person name="Camarero S."/>
            <person name="Ferreira P."/>
            <person name="Molpeceres G."/>
            <person name="Ruiz-Duenas F.J."/>
            <person name="Serrano A."/>
            <person name="Henrissat B."/>
            <person name="Drula E."/>
            <person name="Hughes K.W."/>
            <person name="Mata J.L."/>
            <person name="Ishikawa N.K."/>
            <person name="Vargas-Isla R."/>
            <person name="Ushijima S."/>
            <person name="Smith C.A."/>
            <person name="Donoghue J."/>
            <person name="Ahrendt S."/>
            <person name="Andreopoulos W."/>
            <person name="He G."/>
            <person name="LaButti K."/>
            <person name="Lipzen A."/>
            <person name="Ng V."/>
            <person name="Riley R."/>
            <person name="Sandor L."/>
            <person name="Barry K."/>
            <person name="Martinez A.T."/>
            <person name="Xiao Y."/>
            <person name="Gibbons J.G."/>
            <person name="Terashima K."/>
            <person name="Grigoriev I.V."/>
            <person name="Hibbett D."/>
        </authorList>
    </citation>
    <scope>NUCLEOTIDE SEQUENCE</scope>
    <source>
        <strain evidence="2">Sp2 HRB7682 ss15</strain>
    </source>
</reference>
<organism evidence="2 3">
    <name type="scientific">Lentinula lateritia</name>
    <dbReference type="NCBI Taxonomy" id="40482"/>
    <lineage>
        <taxon>Eukaryota</taxon>
        <taxon>Fungi</taxon>
        <taxon>Dikarya</taxon>
        <taxon>Basidiomycota</taxon>
        <taxon>Agaricomycotina</taxon>
        <taxon>Agaricomycetes</taxon>
        <taxon>Agaricomycetidae</taxon>
        <taxon>Agaricales</taxon>
        <taxon>Marasmiineae</taxon>
        <taxon>Omphalotaceae</taxon>
        <taxon>Lentinula</taxon>
    </lineage>
</organism>
<reference evidence="2" key="1">
    <citation type="submission" date="2022-08" db="EMBL/GenBank/DDBJ databases">
        <authorList>
            <consortium name="DOE Joint Genome Institute"/>
            <person name="Min B."/>
            <person name="Riley R."/>
            <person name="Sierra-Patev S."/>
            <person name="Naranjo-Ortiz M."/>
            <person name="Looney B."/>
            <person name="Konkel Z."/>
            <person name="Slot J.C."/>
            <person name="Sakamoto Y."/>
            <person name="Steenwyk J.L."/>
            <person name="Rokas A."/>
            <person name="Carro J."/>
            <person name="Camarero S."/>
            <person name="Ferreira P."/>
            <person name="Molpeceres G."/>
            <person name="Ruiz-Duenas F.J."/>
            <person name="Serrano A."/>
            <person name="Henrissat B."/>
            <person name="Drula E."/>
            <person name="Hughes K.W."/>
            <person name="Mata J.L."/>
            <person name="Ishikawa N.K."/>
            <person name="Vargas-Isla R."/>
            <person name="Ushijima S."/>
            <person name="Smith C.A."/>
            <person name="Ahrendt S."/>
            <person name="Andreopoulos W."/>
            <person name="He G."/>
            <person name="Labutti K."/>
            <person name="Lipzen A."/>
            <person name="Ng V."/>
            <person name="Sandor L."/>
            <person name="Barry K."/>
            <person name="Martinez A.T."/>
            <person name="Xiao Y."/>
            <person name="Gibbons J.G."/>
            <person name="Terashima K."/>
            <person name="Hibbett D.S."/>
            <person name="Grigoriev I.V."/>
        </authorList>
    </citation>
    <scope>NUCLEOTIDE SEQUENCE</scope>
    <source>
        <strain evidence="2">Sp2 HRB7682 ss15</strain>
    </source>
</reference>
<dbReference type="AlphaFoldDB" id="A0A9W9B2W1"/>